<evidence type="ECO:0000313" key="1">
    <source>
        <dbReference type="EMBL" id="GBM89453.1"/>
    </source>
</evidence>
<dbReference type="SUPFAM" id="SSF53098">
    <property type="entry name" value="Ribonuclease H-like"/>
    <property type="match status" value="1"/>
</dbReference>
<dbReference type="PANTHER" id="PTHR37984:SF15">
    <property type="entry name" value="INTEGRASE CATALYTIC DOMAIN-CONTAINING PROTEIN"/>
    <property type="match status" value="1"/>
</dbReference>
<gene>
    <name evidence="1" type="ORF">AVEN_39851_1</name>
    <name evidence="2" type="ORF">AVEN_74746_1</name>
</gene>
<accession>A0A4Y2JGK9</accession>
<dbReference type="InterPro" id="IPR043502">
    <property type="entry name" value="DNA/RNA_pol_sf"/>
</dbReference>
<name>A0A4Y2JGK9_ARAVE</name>
<dbReference type="SUPFAM" id="SSF56672">
    <property type="entry name" value="DNA/RNA polymerases"/>
    <property type="match status" value="1"/>
</dbReference>
<dbReference type="GO" id="GO:0042575">
    <property type="term" value="C:DNA polymerase complex"/>
    <property type="evidence" value="ECO:0007669"/>
    <property type="project" value="UniProtKB-ARBA"/>
</dbReference>
<dbReference type="OrthoDB" id="422540at2759"/>
<dbReference type="Gene3D" id="3.30.70.270">
    <property type="match status" value="1"/>
</dbReference>
<evidence type="ECO:0000313" key="2">
    <source>
        <dbReference type="EMBL" id="GBM89470.1"/>
    </source>
</evidence>
<dbReference type="GO" id="GO:0071897">
    <property type="term" value="P:DNA biosynthetic process"/>
    <property type="evidence" value="ECO:0007669"/>
    <property type="project" value="UniProtKB-ARBA"/>
</dbReference>
<dbReference type="CDD" id="cd01647">
    <property type="entry name" value="RT_LTR"/>
    <property type="match status" value="1"/>
</dbReference>
<dbReference type="Gene3D" id="3.10.10.10">
    <property type="entry name" value="HIV Type 1 Reverse Transcriptase, subunit A, domain 1"/>
    <property type="match status" value="1"/>
</dbReference>
<dbReference type="InterPro" id="IPR012337">
    <property type="entry name" value="RNaseH-like_sf"/>
</dbReference>
<sequence length="246" mass="27984">MVENGICRPSNSSWSSPIHLVPKSRNEWRICGDYRRLNTVTEPDRYPLPHIQDFSSELHGKVIFRKIALKRAYHQIPVEQSVIPKTAVITPIDIRFIAGSDNFIGDAFSRIGEIQIPNEVDYAAIAEAQRPDKELEELRKNSSLSFKTIEFPGSNLPLYCDVSTGQIDRHTKSPIGQYPSPSGRFRHVNLDIVGPLPICSGFTYLLTCVDRFTRWPEAFPLQNQSASTVAEVFFQDGFPDSEYRRR</sequence>
<comment type="caution">
    <text evidence="1">The sequence shown here is derived from an EMBL/GenBank/DDBJ whole genome shotgun (WGS) entry which is preliminary data.</text>
</comment>
<dbReference type="Gene3D" id="3.30.420.10">
    <property type="entry name" value="Ribonuclease H-like superfamily/Ribonuclease H"/>
    <property type="match status" value="1"/>
</dbReference>
<keyword evidence="3" id="KW-1185">Reference proteome</keyword>
<dbReference type="Proteomes" id="UP000499080">
    <property type="component" value="Unassembled WGS sequence"/>
</dbReference>
<dbReference type="AlphaFoldDB" id="A0A4Y2JGK9"/>
<organism evidence="1 3">
    <name type="scientific">Araneus ventricosus</name>
    <name type="common">Orbweaver spider</name>
    <name type="synonym">Epeira ventricosa</name>
    <dbReference type="NCBI Taxonomy" id="182803"/>
    <lineage>
        <taxon>Eukaryota</taxon>
        <taxon>Metazoa</taxon>
        <taxon>Ecdysozoa</taxon>
        <taxon>Arthropoda</taxon>
        <taxon>Chelicerata</taxon>
        <taxon>Arachnida</taxon>
        <taxon>Araneae</taxon>
        <taxon>Araneomorphae</taxon>
        <taxon>Entelegynae</taxon>
        <taxon>Araneoidea</taxon>
        <taxon>Araneidae</taxon>
        <taxon>Araneus</taxon>
    </lineage>
</organism>
<evidence type="ECO:0000313" key="3">
    <source>
        <dbReference type="Proteomes" id="UP000499080"/>
    </source>
</evidence>
<dbReference type="InterPro" id="IPR050951">
    <property type="entry name" value="Retrovirus_Pol_polyprotein"/>
</dbReference>
<dbReference type="EMBL" id="BGPR01190327">
    <property type="protein sequence ID" value="GBM89453.1"/>
    <property type="molecule type" value="Genomic_DNA"/>
</dbReference>
<dbReference type="InterPro" id="IPR043128">
    <property type="entry name" value="Rev_trsase/Diguanyl_cyclase"/>
</dbReference>
<dbReference type="InterPro" id="IPR036397">
    <property type="entry name" value="RNaseH_sf"/>
</dbReference>
<dbReference type="GO" id="GO:0003676">
    <property type="term" value="F:nucleic acid binding"/>
    <property type="evidence" value="ECO:0007669"/>
    <property type="project" value="InterPro"/>
</dbReference>
<reference evidence="1 3" key="1">
    <citation type="journal article" date="2019" name="Sci. Rep.">
        <title>Orb-weaving spider Araneus ventricosus genome elucidates the spidroin gene catalogue.</title>
        <authorList>
            <person name="Kono N."/>
            <person name="Nakamura H."/>
            <person name="Ohtoshi R."/>
            <person name="Moran D.A.P."/>
            <person name="Shinohara A."/>
            <person name="Yoshida Y."/>
            <person name="Fujiwara M."/>
            <person name="Mori M."/>
            <person name="Tomita M."/>
            <person name="Arakawa K."/>
        </authorList>
    </citation>
    <scope>NUCLEOTIDE SEQUENCE [LARGE SCALE GENOMIC DNA]</scope>
</reference>
<dbReference type="EMBL" id="BGPR01190334">
    <property type="protein sequence ID" value="GBM89470.1"/>
    <property type="molecule type" value="Genomic_DNA"/>
</dbReference>
<proteinExistence type="predicted"/>
<protein>
    <submittedName>
        <fullName evidence="1">Uncharacterized protein</fullName>
    </submittedName>
</protein>
<dbReference type="PANTHER" id="PTHR37984">
    <property type="entry name" value="PROTEIN CBG26694"/>
    <property type="match status" value="1"/>
</dbReference>